<dbReference type="Proteomes" id="UP001056436">
    <property type="component" value="Unassembled WGS sequence"/>
</dbReference>
<comment type="caution">
    <text evidence="1">The sequence shown here is derived from an EMBL/GenBank/DDBJ whole genome shotgun (WGS) entry which is preliminary data.</text>
</comment>
<evidence type="ECO:0000313" key="2">
    <source>
        <dbReference type="Proteomes" id="UP001056436"/>
    </source>
</evidence>
<dbReference type="OrthoDB" id="10293940at2759"/>
<evidence type="ECO:0008006" key="3">
    <source>
        <dbReference type="Google" id="ProtNLM"/>
    </source>
</evidence>
<evidence type="ECO:0000313" key="1">
    <source>
        <dbReference type="EMBL" id="KAI3546469.1"/>
    </source>
</evidence>
<sequence length="61" mass="6674">MSACLRCNIAPALTGHRFCSPCGRIIHAGSLQRSGLCMRGCGRTAKQGHRFCVPCGRSYYR</sequence>
<gene>
    <name evidence="1" type="ORF">CABS02_09011</name>
</gene>
<keyword evidence="2" id="KW-1185">Reference proteome</keyword>
<accession>A0A9Q0B3N9</accession>
<reference evidence="1" key="1">
    <citation type="submission" date="2019-01" db="EMBL/GenBank/DDBJ databases">
        <title>Colletotrichum abscissum LGMF1257.</title>
        <authorList>
            <person name="Baroncelli R."/>
        </authorList>
    </citation>
    <scope>NUCLEOTIDE SEQUENCE</scope>
    <source>
        <strain evidence="1">Ca142</strain>
    </source>
</reference>
<protein>
    <recommendedName>
        <fullName evidence="3">DZANK-type domain-containing protein</fullName>
    </recommendedName>
</protein>
<organism evidence="1 2">
    <name type="scientific">Colletotrichum abscissum</name>
    <dbReference type="NCBI Taxonomy" id="1671311"/>
    <lineage>
        <taxon>Eukaryota</taxon>
        <taxon>Fungi</taxon>
        <taxon>Dikarya</taxon>
        <taxon>Ascomycota</taxon>
        <taxon>Pezizomycotina</taxon>
        <taxon>Sordariomycetes</taxon>
        <taxon>Hypocreomycetidae</taxon>
        <taxon>Glomerellales</taxon>
        <taxon>Glomerellaceae</taxon>
        <taxon>Colletotrichum</taxon>
        <taxon>Colletotrichum acutatum species complex</taxon>
    </lineage>
</organism>
<dbReference type="EMBL" id="SDAQ01000057">
    <property type="protein sequence ID" value="KAI3546469.1"/>
    <property type="molecule type" value="Genomic_DNA"/>
</dbReference>
<name>A0A9Q0B3N9_9PEZI</name>
<proteinExistence type="predicted"/>
<dbReference type="AlphaFoldDB" id="A0A9Q0B3N9"/>